<feature type="domain" description="C3H1-type" evidence="3">
    <location>
        <begin position="27"/>
        <end position="56"/>
    </location>
</feature>
<keyword evidence="5" id="KW-1185">Reference proteome</keyword>
<dbReference type="PROSITE" id="PS50103">
    <property type="entry name" value="ZF_C3H1"/>
    <property type="match status" value="1"/>
</dbReference>
<name>A0AAV5S7B3_9BILA</name>
<gene>
    <name evidence="4" type="ORF">PENTCL1PPCAC_317</name>
</gene>
<evidence type="ECO:0000256" key="1">
    <source>
        <dbReference type="PROSITE-ProRule" id="PRU00723"/>
    </source>
</evidence>
<dbReference type="Gene3D" id="4.10.1000.10">
    <property type="entry name" value="Zinc finger, CCCH-type"/>
    <property type="match status" value="1"/>
</dbReference>
<accession>A0AAV5S7B3</accession>
<evidence type="ECO:0000256" key="2">
    <source>
        <dbReference type="SAM" id="MobiDB-lite"/>
    </source>
</evidence>
<evidence type="ECO:0000259" key="3">
    <source>
        <dbReference type="PROSITE" id="PS50103"/>
    </source>
</evidence>
<dbReference type="EMBL" id="BTSX01000001">
    <property type="protein sequence ID" value="GMS78142.1"/>
    <property type="molecule type" value="Genomic_DNA"/>
</dbReference>
<feature type="region of interest" description="Disordered" evidence="2">
    <location>
        <begin position="1"/>
        <end position="20"/>
    </location>
</feature>
<dbReference type="Pfam" id="PF00642">
    <property type="entry name" value="zf-CCCH"/>
    <property type="match status" value="1"/>
</dbReference>
<protein>
    <recommendedName>
        <fullName evidence="3">C3H1-type domain-containing protein</fullName>
    </recommendedName>
</protein>
<feature type="zinc finger region" description="C3H1-type" evidence="1">
    <location>
        <begin position="27"/>
        <end position="56"/>
    </location>
</feature>
<keyword evidence="1" id="KW-0862">Zinc</keyword>
<feature type="non-terminal residue" evidence="4">
    <location>
        <position position="122"/>
    </location>
</feature>
<keyword evidence="1" id="KW-0863">Zinc-finger</keyword>
<dbReference type="AlphaFoldDB" id="A0AAV5S7B3"/>
<dbReference type="Proteomes" id="UP001432027">
    <property type="component" value="Unassembled WGS sequence"/>
</dbReference>
<comment type="caution">
    <text evidence="4">The sequence shown here is derived from an EMBL/GenBank/DDBJ whole genome shotgun (WGS) entry which is preliminary data.</text>
</comment>
<sequence length="122" mass="13465">MVENVSMLTAKKKSANGRAQKPAINPNYKTVLCKHFDKGGSGQCTHVNCDFIHPTDPQYAAYMAQKSSTAPLQTHLANGRTPELVDIAVANGCTREEWLALKAKISECFDEIEKLVHQLTFC</sequence>
<reference evidence="4" key="1">
    <citation type="submission" date="2023-10" db="EMBL/GenBank/DDBJ databases">
        <title>Genome assembly of Pristionchus species.</title>
        <authorList>
            <person name="Yoshida K."/>
            <person name="Sommer R.J."/>
        </authorList>
    </citation>
    <scope>NUCLEOTIDE SEQUENCE</scope>
    <source>
        <strain evidence="4">RS0144</strain>
    </source>
</reference>
<evidence type="ECO:0000313" key="5">
    <source>
        <dbReference type="Proteomes" id="UP001432027"/>
    </source>
</evidence>
<keyword evidence="1" id="KW-0479">Metal-binding</keyword>
<dbReference type="InterPro" id="IPR000571">
    <property type="entry name" value="Znf_CCCH"/>
</dbReference>
<evidence type="ECO:0000313" key="4">
    <source>
        <dbReference type="EMBL" id="GMS78142.1"/>
    </source>
</evidence>
<proteinExistence type="predicted"/>
<dbReference type="GO" id="GO:0008270">
    <property type="term" value="F:zinc ion binding"/>
    <property type="evidence" value="ECO:0007669"/>
    <property type="project" value="UniProtKB-KW"/>
</dbReference>
<organism evidence="4 5">
    <name type="scientific">Pristionchus entomophagus</name>
    <dbReference type="NCBI Taxonomy" id="358040"/>
    <lineage>
        <taxon>Eukaryota</taxon>
        <taxon>Metazoa</taxon>
        <taxon>Ecdysozoa</taxon>
        <taxon>Nematoda</taxon>
        <taxon>Chromadorea</taxon>
        <taxon>Rhabditida</taxon>
        <taxon>Rhabditina</taxon>
        <taxon>Diplogasteromorpha</taxon>
        <taxon>Diplogasteroidea</taxon>
        <taxon>Neodiplogasteridae</taxon>
        <taxon>Pristionchus</taxon>
    </lineage>
</organism>